<dbReference type="EMBL" id="QXTE01000460">
    <property type="protein sequence ID" value="TFJ97801.1"/>
    <property type="molecule type" value="Genomic_DNA"/>
</dbReference>
<dbReference type="AlphaFoldDB" id="A0A4D9DN95"/>
<sequence length="123" mass="12744">MGELLPPAGCGGAGIPVVGNCWAGHCPGSRVGLMLLPLPAQRLLQAWRELSQASWHQCALPPRNTQVSSFPHVPVTPVLGQQVTAKPASLPAGGLEQQAGQRFAPGAWPCPMGLALISVQLQG</sequence>
<evidence type="ECO:0000313" key="1">
    <source>
        <dbReference type="EMBL" id="TFJ97801.1"/>
    </source>
</evidence>
<reference evidence="1 2" key="2">
    <citation type="submission" date="2019-04" db="EMBL/GenBank/DDBJ databases">
        <title>The genome sequence of big-headed turtle.</title>
        <authorList>
            <person name="Gong S."/>
        </authorList>
    </citation>
    <scope>NUCLEOTIDE SEQUENCE [LARGE SCALE GENOMIC DNA]</scope>
    <source>
        <strain evidence="1">DO16091913</strain>
        <tissue evidence="1">Muscle</tissue>
    </source>
</reference>
<keyword evidence="2" id="KW-1185">Reference proteome</keyword>
<organism evidence="1 2">
    <name type="scientific">Platysternon megacephalum</name>
    <name type="common">big-headed turtle</name>
    <dbReference type="NCBI Taxonomy" id="55544"/>
    <lineage>
        <taxon>Eukaryota</taxon>
        <taxon>Metazoa</taxon>
        <taxon>Chordata</taxon>
        <taxon>Craniata</taxon>
        <taxon>Vertebrata</taxon>
        <taxon>Euteleostomi</taxon>
        <taxon>Archelosauria</taxon>
        <taxon>Testudinata</taxon>
        <taxon>Testudines</taxon>
        <taxon>Cryptodira</taxon>
        <taxon>Durocryptodira</taxon>
        <taxon>Testudinoidea</taxon>
        <taxon>Platysternidae</taxon>
        <taxon>Platysternon</taxon>
    </lineage>
</organism>
<dbReference type="Proteomes" id="UP000297703">
    <property type="component" value="Unassembled WGS sequence"/>
</dbReference>
<keyword evidence="1" id="KW-0430">Lectin</keyword>
<evidence type="ECO:0000313" key="2">
    <source>
        <dbReference type="Proteomes" id="UP000297703"/>
    </source>
</evidence>
<keyword evidence="1" id="KW-0675">Receptor</keyword>
<accession>A0A4D9DN95</accession>
<reference evidence="1 2" key="1">
    <citation type="submission" date="2019-04" db="EMBL/GenBank/DDBJ databases">
        <title>Draft genome of the big-headed turtle Platysternon megacephalum.</title>
        <authorList>
            <person name="Gong S."/>
        </authorList>
    </citation>
    <scope>NUCLEOTIDE SEQUENCE [LARGE SCALE GENOMIC DNA]</scope>
    <source>
        <strain evidence="1">DO16091913</strain>
        <tissue evidence="1">Muscle</tissue>
    </source>
</reference>
<gene>
    <name evidence="1" type="ORF">DR999_PMT20326</name>
</gene>
<proteinExistence type="predicted"/>
<dbReference type="GO" id="GO:0030246">
    <property type="term" value="F:carbohydrate binding"/>
    <property type="evidence" value="ECO:0007669"/>
    <property type="project" value="UniProtKB-KW"/>
</dbReference>
<protein>
    <submittedName>
        <fullName evidence="1">Killer cell lectin-like receptor subfamily F member 1-like</fullName>
    </submittedName>
</protein>
<comment type="caution">
    <text evidence="1">The sequence shown here is derived from an EMBL/GenBank/DDBJ whole genome shotgun (WGS) entry which is preliminary data.</text>
</comment>
<name>A0A4D9DN95_9SAUR</name>